<evidence type="ECO:0000256" key="1">
    <source>
        <dbReference type="SAM" id="MobiDB-lite"/>
    </source>
</evidence>
<organism evidence="2 3">
    <name type="scientific">Microlunatus flavus</name>
    <dbReference type="NCBI Taxonomy" id="1036181"/>
    <lineage>
        <taxon>Bacteria</taxon>
        <taxon>Bacillati</taxon>
        <taxon>Actinomycetota</taxon>
        <taxon>Actinomycetes</taxon>
        <taxon>Propionibacteriales</taxon>
        <taxon>Propionibacteriaceae</taxon>
        <taxon>Microlunatus</taxon>
    </lineage>
</organism>
<keyword evidence="3" id="KW-1185">Reference proteome</keyword>
<dbReference type="AlphaFoldDB" id="A0A1H9JGN2"/>
<feature type="region of interest" description="Disordered" evidence="1">
    <location>
        <begin position="1"/>
        <end position="23"/>
    </location>
</feature>
<gene>
    <name evidence="2" type="ORF">SAMN05421756_106206</name>
</gene>
<name>A0A1H9JGN2_9ACTN</name>
<dbReference type="OrthoDB" id="3296851at2"/>
<feature type="compositionally biased region" description="Low complexity" evidence="1">
    <location>
        <begin position="9"/>
        <end position="23"/>
    </location>
</feature>
<accession>A0A1H9JGN2</accession>
<reference evidence="3" key="1">
    <citation type="submission" date="2016-10" db="EMBL/GenBank/DDBJ databases">
        <authorList>
            <person name="Varghese N."/>
            <person name="Submissions S."/>
        </authorList>
    </citation>
    <scope>NUCLEOTIDE SEQUENCE [LARGE SCALE GENOMIC DNA]</scope>
    <source>
        <strain evidence="3">CGMCC 4.6856</strain>
    </source>
</reference>
<dbReference type="Proteomes" id="UP000198504">
    <property type="component" value="Unassembled WGS sequence"/>
</dbReference>
<dbReference type="STRING" id="1036181.SAMN05421756_106206"/>
<evidence type="ECO:0000313" key="3">
    <source>
        <dbReference type="Proteomes" id="UP000198504"/>
    </source>
</evidence>
<dbReference type="EMBL" id="FOFA01000006">
    <property type="protein sequence ID" value="SEQ86151.1"/>
    <property type="molecule type" value="Genomic_DNA"/>
</dbReference>
<dbReference type="RefSeq" id="WP_091182351.1">
    <property type="nucleotide sequence ID" value="NZ_FOFA01000006.1"/>
</dbReference>
<proteinExistence type="predicted"/>
<protein>
    <submittedName>
        <fullName evidence="2">Uncharacterized protein</fullName>
    </submittedName>
</protein>
<sequence>MTDLDQAHRPTTPTTPRRTTTTQQHLVATALAGLVLTGGVAALAPPASASDFDCDDAAHPINVGRGLEVVVGTKKARTGYLVVYTDRGCAVDGAVAVITSPSTTFRVPLEKSATDDDDPYTAWRGAVRIKPSELRNSDAGVWTVRYEVDGGSHGTSETTTVEGHVRRATRATFNAGPEPVRHGRLTFTGTLERADWNTHRYRRVSKPVVVQTLGGADGSPTTDVVRLTTKKDGTFRTTVAFPGPGAYRVAFEGGSVSAPTTSRVDRVAAP</sequence>
<evidence type="ECO:0000313" key="2">
    <source>
        <dbReference type="EMBL" id="SEQ86151.1"/>
    </source>
</evidence>